<evidence type="ECO:0000256" key="6">
    <source>
        <dbReference type="PROSITE-ProRule" id="PRU01016"/>
    </source>
</evidence>
<dbReference type="Pfam" id="PF00145">
    <property type="entry name" value="DNA_methylase"/>
    <property type="match status" value="1"/>
</dbReference>
<dbReference type="InterPro" id="IPR050390">
    <property type="entry name" value="C5-Methyltransferase"/>
</dbReference>
<accession>A0A2G4EZY3</accession>
<dbReference type="InterPro" id="IPR001525">
    <property type="entry name" value="C5_MeTfrase"/>
</dbReference>
<keyword evidence="5" id="KW-0680">Restriction system</keyword>
<gene>
    <name evidence="8" type="ORF">CP500_014335</name>
</gene>
<comment type="caution">
    <text evidence="8">The sequence shown here is derived from an EMBL/GenBank/DDBJ whole genome shotgun (WGS) entry which is preliminary data.</text>
</comment>
<evidence type="ECO:0000256" key="4">
    <source>
        <dbReference type="ARBA" id="ARBA00022691"/>
    </source>
</evidence>
<dbReference type="AlphaFoldDB" id="A0A2G4EZY3"/>
<keyword evidence="9" id="KW-1185">Reference proteome</keyword>
<dbReference type="GO" id="GO:0003677">
    <property type="term" value="F:DNA binding"/>
    <property type="evidence" value="ECO:0007669"/>
    <property type="project" value="TreeGrafter"/>
</dbReference>
<reference evidence="8" key="1">
    <citation type="submission" date="2017-10" db="EMBL/GenBank/DDBJ databases">
        <title>Draft genome sequence of the planktic cyanobacteria Tychonema bourrellyi isolated from alpine lentic freshwater.</title>
        <authorList>
            <person name="Tett A."/>
            <person name="Armanini F."/>
            <person name="Asnicar F."/>
            <person name="Boscaini A."/>
            <person name="Pasolli E."/>
            <person name="Zolfo M."/>
            <person name="Donati C."/>
            <person name="Salmaso N."/>
            <person name="Segata N."/>
        </authorList>
    </citation>
    <scope>NUCLEOTIDE SEQUENCE</scope>
    <source>
        <strain evidence="8">FEM_GT703</strain>
    </source>
</reference>
<sequence length="333" mass="38083">MLISMNIISLFAGCGGLDLGFRLAGFNPVWANEYDRTIWDTYQFNHTDTLLDRRDIRKINSDEVPDCVGIIGGPPCQSWSEAGAKRGIDDSRGQLFWDYIRIVRDKQPLFFLAENVSGILSPRNRDAFTYILSQFEQIGYRVSFKLLNAKNFGVPQDRQRVIVVGYRESLGFGFEFPEPGNEVLTLKDAIFDLRAIAPIAVKGKVDHYHNSVPNHECADLGFSSIYMSRNRVRSWSEPSFTIQASGRHAPIHPQANKMILVSQDKRIFDPNSPQPYRRLSIRECARIQTFPDEFIFKYKYIIDGYKMVGNAVPVKLASRLANKIFEDMKICHK</sequence>
<dbReference type="GO" id="GO:0032259">
    <property type="term" value="P:methylation"/>
    <property type="evidence" value="ECO:0007669"/>
    <property type="project" value="UniProtKB-KW"/>
</dbReference>
<evidence type="ECO:0000256" key="5">
    <source>
        <dbReference type="ARBA" id="ARBA00022747"/>
    </source>
</evidence>
<dbReference type="REBASE" id="245906">
    <property type="entry name" value="M.Tbo703ORF14335P"/>
</dbReference>
<protein>
    <recommendedName>
        <fullName evidence="1">DNA (cytosine-5-)-methyltransferase</fullName>
        <ecNumber evidence="1">2.1.1.37</ecNumber>
    </recommendedName>
</protein>
<dbReference type="PANTHER" id="PTHR10629:SF52">
    <property type="entry name" value="DNA (CYTOSINE-5)-METHYLTRANSFERASE 1"/>
    <property type="match status" value="1"/>
</dbReference>
<dbReference type="PANTHER" id="PTHR10629">
    <property type="entry name" value="CYTOSINE-SPECIFIC METHYLTRANSFERASE"/>
    <property type="match status" value="1"/>
</dbReference>
<dbReference type="NCBIfam" id="TIGR00675">
    <property type="entry name" value="dcm"/>
    <property type="match status" value="1"/>
</dbReference>
<dbReference type="CDD" id="cd00315">
    <property type="entry name" value="Cyt_C5_DNA_methylase"/>
    <property type="match status" value="1"/>
</dbReference>
<comment type="similarity">
    <text evidence="6 7">Belongs to the class I-like SAM-binding methyltransferase superfamily. C5-methyltransferase family.</text>
</comment>
<dbReference type="EC" id="2.1.1.37" evidence="1"/>
<dbReference type="EMBL" id="NXIB02000079">
    <property type="protein sequence ID" value="PHX54757.1"/>
    <property type="molecule type" value="Genomic_DNA"/>
</dbReference>
<keyword evidence="3 6" id="KW-0808">Transferase</keyword>
<evidence type="ECO:0000256" key="1">
    <source>
        <dbReference type="ARBA" id="ARBA00011975"/>
    </source>
</evidence>
<evidence type="ECO:0000313" key="8">
    <source>
        <dbReference type="EMBL" id="PHX54757.1"/>
    </source>
</evidence>
<proteinExistence type="inferred from homology"/>
<dbReference type="Proteomes" id="UP000226442">
    <property type="component" value="Unassembled WGS sequence"/>
</dbReference>
<feature type="active site" evidence="6">
    <location>
        <position position="76"/>
    </location>
</feature>
<name>A0A2G4EZY3_9CYAN</name>
<dbReference type="PROSITE" id="PS51679">
    <property type="entry name" value="SAM_MT_C5"/>
    <property type="match status" value="1"/>
</dbReference>
<dbReference type="GO" id="GO:0003886">
    <property type="term" value="F:DNA (cytosine-5-)-methyltransferase activity"/>
    <property type="evidence" value="ECO:0007669"/>
    <property type="project" value="UniProtKB-EC"/>
</dbReference>
<dbReference type="OrthoDB" id="451520at2"/>
<dbReference type="InterPro" id="IPR029063">
    <property type="entry name" value="SAM-dependent_MTases_sf"/>
</dbReference>
<dbReference type="GO" id="GO:0044027">
    <property type="term" value="P:negative regulation of gene expression via chromosomal CpG island methylation"/>
    <property type="evidence" value="ECO:0007669"/>
    <property type="project" value="TreeGrafter"/>
</dbReference>
<evidence type="ECO:0000256" key="2">
    <source>
        <dbReference type="ARBA" id="ARBA00022603"/>
    </source>
</evidence>
<evidence type="ECO:0000256" key="3">
    <source>
        <dbReference type="ARBA" id="ARBA00022679"/>
    </source>
</evidence>
<evidence type="ECO:0000256" key="7">
    <source>
        <dbReference type="RuleBase" id="RU000416"/>
    </source>
</evidence>
<dbReference type="Gene3D" id="3.40.50.150">
    <property type="entry name" value="Vaccinia Virus protein VP39"/>
    <property type="match status" value="1"/>
</dbReference>
<dbReference type="Gene3D" id="3.90.120.10">
    <property type="entry name" value="DNA Methylase, subunit A, domain 2"/>
    <property type="match status" value="1"/>
</dbReference>
<dbReference type="InterPro" id="IPR031303">
    <property type="entry name" value="C5_meth_CS"/>
</dbReference>
<dbReference type="SUPFAM" id="SSF53335">
    <property type="entry name" value="S-adenosyl-L-methionine-dependent methyltransferases"/>
    <property type="match status" value="1"/>
</dbReference>
<evidence type="ECO:0000313" key="9">
    <source>
        <dbReference type="Proteomes" id="UP000226442"/>
    </source>
</evidence>
<keyword evidence="2 6" id="KW-0489">Methyltransferase</keyword>
<dbReference type="PRINTS" id="PR00105">
    <property type="entry name" value="C5METTRFRASE"/>
</dbReference>
<keyword evidence="4 6" id="KW-0949">S-adenosyl-L-methionine</keyword>
<dbReference type="GO" id="GO:0009307">
    <property type="term" value="P:DNA restriction-modification system"/>
    <property type="evidence" value="ECO:0007669"/>
    <property type="project" value="UniProtKB-KW"/>
</dbReference>
<organism evidence="8 9">
    <name type="scientific">Tychonema bourrellyi FEM_GT703</name>
    <dbReference type="NCBI Taxonomy" id="2040638"/>
    <lineage>
        <taxon>Bacteria</taxon>
        <taxon>Bacillati</taxon>
        <taxon>Cyanobacteriota</taxon>
        <taxon>Cyanophyceae</taxon>
        <taxon>Oscillatoriophycideae</taxon>
        <taxon>Oscillatoriales</taxon>
        <taxon>Microcoleaceae</taxon>
        <taxon>Tychonema</taxon>
    </lineage>
</organism>
<dbReference type="PROSITE" id="PS00095">
    <property type="entry name" value="C5_MTASE_2"/>
    <property type="match status" value="1"/>
</dbReference>